<feature type="region of interest" description="Disordered" evidence="1">
    <location>
        <begin position="45"/>
        <end position="75"/>
    </location>
</feature>
<proteinExistence type="predicted"/>
<gene>
    <name evidence="2" type="ORF">BZA70DRAFT_162359</name>
</gene>
<evidence type="ECO:0000313" key="3">
    <source>
        <dbReference type="Proteomes" id="UP001498771"/>
    </source>
</evidence>
<organism evidence="2 3">
    <name type="scientific">Myxozyma melibiosi</name>
    <dbReference type="NCBI Taxonomy" id="54550"/>
    <lineage>
        <taxon>Eukaryota</taxon>
        <taxon>Fungi</taxon>
        <taxon>Dikarya</taxon>
        <taxon>Ascomycota</taxon>
        <taxon>Saccharomycotina</taxon>
        <taxon>Lipomycetes</taxon>
        <taxon>Lipomycetales</taxon>
        <taxon>Lipomycetaceae</taxon>
        <taxon>Myxozyma</taxon>
    </lineage>
</organism>
<dbReference type="EMBL" id="JBBJBU010000005">
    <property type="protein sequence ID" value="KAK7205540.1"/>
    <property type="molecule type" value="Genomic_DNA"/>
</dbReference>
<evidence type="ECO:0000256" key="1">
    <source>
        <dbReference type="SAM" id="MobiDB-lite"/>
    </source>
</evidence>
<feature type="compositionally biased region" description="Low complexity" evidence="1">
    <location>
        <begin position="53"/>
        <end position="73"/>
    </location>
</feature>
<comment type="caution">
    <text evidence="2">The sequence shown here is derived from an EMBL/GenBank/DDBJ whole genome shotgun (WGS) entry which is preliminary data.</text>
</comment>
<dbReference type="GeneID" id="90035311"/>
<dbReference type="RefSeq" id="XP_064768573.1">
    <property type="nucleotide sequence ID" value="XM_064909799.1"/>
</dbReference>
<name>A0ABR1F6S0_9ASCO</name>
<evidence type="ECO:0000313" key="2">
    <source>
        <dbReference type="EMBL" id="KAK7205540.1"/>
    </source>
</evidence>
<protein>
    <submittedName>
        <fullName evidence="2">Uncharacterized protein</fullName>
    </submittedName>
</protein>
<accession>A0ABR1F6S0</accession>
<keyword evidence="3" id="KW-1185">Reference proteome</keyword>
<reference evidence="2 3" key="1">
    <citation type="submission" date="2024-03" db="EMBL/GenBank/DDBJ databases">
        <title>Genome-scale model development and genomic sequencing of the oleaginous clade Lipomyces.</title>
        <authorList>
            <consortium name="Lawrence Berkeley National Laboratory"/>
            <person name="Czajka J.J."/>
            <person name="Han Y."/>
            <person name="Kim J."/>
            <person name="Mondo S.J."/>
            <person name="Hofstad B.A."/>
            <person name="Robles A."/>
            <person name="Haridas S."/>
            <person name="Riley R."/>
            <person name="LaButti K."/>
            <person name="Pangilinan J."/>
            <person name="Andreopoulos W."/>
            <person name="Lipzen A."/>
            <person name="Yan J."/>
            <person name="Wang M."/>
            <person name="Ng V."/>
            <person name="Grigoriev I.V."/>
            <person name="Spatafora J.W."/>
            <person name="Magnuson J.K."/>
            <person name="Baker S.E."/>
            <person name="Pomraning K.R."/>
        </authorList>
    </citation>
    <scope>NUCLEOTIDE SEQUENCE [LARGE SCALE GENOMIC DNA]</scope>
    <source>
        <strain evidence="2 3">Phaff 52-87</strain>
    </source>
</reference>
<sequence length="216" mass="23970">MSGLSSPGCTNWNTQKCRRVLRPLSSKLQALKSLVEAHPSLLTQAHSAPGQKSSSFNSKKYYSSSSSSSFSSSLRDSTAPKLTASNEHSSRFRSDTLFLALHDKISPEIFALYRSIYHAFRHFLTQAYLPARSLAQKSAVEVGKCIVYTMDSFSEDEWYDCLVQLRLYKRFIAIGHGASLVAQEAVLCRELLPALVAACAEFEAYDIVSVVVFLLL</sequence>
<dbReference type="Proteomes" id="UP001498771">
    <property type="component" value="Unassembled WGS sequence"/>
</dbReference>